<protein>
    <submittedName>
        <fullName evidence="1">Uncharacterized protein</fullName>
    </submittedName>
</protein>
<name>A0ABU1MEW2_9HYPH</name>
<organism evidence="1 2">
    <name type="scientific">Brucella pseudogrignonensis</name>
    <dbReference type="NCBI Taxonomy" id="419475"/>
    <lineage>
        <taxon>Bacteria</taxon>
        <taxon>Pseudomonadati</taxon>
        <taxon>Pseudomonadota</taxon>
        <taxon>Alphaproteobacteria</taxon>
        <taxon>Hyphomicrobiales</taxon>
        <taxon>Brucellaceae</taxon>
        <taxon>Brucella/Ochrobactrum group</taxon>
        <taxon>Brucella</taxon>
    </lineage>
</organism>
<accession>A0ABU1MEW2</accession>
<evidence type="ECO:0000313" key="2">
    <source>
        <dbReference type="Proteomes" id="UP001184614"/>
    </source>
</evidence>
<keyword evidence="2" id="KW-1185">Reference proteome</keyword>
<evidence type="ECO:0000313" key="1">
    <source>
        <dbReference type="EMBL" id="MDR6434584.1"/>
    </source>
</evidence>
<comment type="caution">
    <text evidence="1">The sequence shown here is derived from an EMBL/GenBank/DDBJ whole genome shotgun (WGS) entry which is preliminary data.</text>
</comment>
<dbReference type="Proteomes" id="UP001184614">
    <property type="component" value="Unassembled WGS sequence"/>
</dbReference>
<sequence length="33" mass="3546">MTDRIKIDASGIRISKPGQDVNVANEGGLTLYL</sequence>
<proteinExistence type="predicted"/>
<reference evidence="1 2" key="1">
    <citation type="submission" date="2023-07" db="EMBL/GenBank/DDBJ databases">
        <title>Sorghum-associated microbial communities from plants grown in Nebraska, USA.</title>
        <authorList>
            <person name="Schachtman D."/>
        </authorList>
    </citation>
    <scope>NUCLEOTIDE SEQUENCE [LARGE SCALE GENOMIC DNA]</scope>
    <source>
        <strain evidence="1 2">DS1730</strain>
    </source>
</reference>
<dbReference type="EMBL" id="JAVDQT010000012">
    <property type="protein sequence ID" value="MDR6434584.1"/>
    <property type="molecule type" value="Genomic_DNA"/>
</dbReference>
<gene>
    <name evidence="1" type="ORF">J2782_004336</name>
</gene>